<evidence type="ECO:0000313" key="12">
    <source>
        <dbReference type="EMBL" id="KAF9464616.1"/>
    </source>
</evidence>
<feature type="compositionally biased region" description="Pro residues" evidence="10">
    <location>
        <begin position="101"/>
        <end position="113"/>
    </location>
</feature>
<dbReference type="PROSITE" id="PS00108">
    <property type="entry name" value="PROTEIN_KINASE_ST"/>
    <property type="match status" value="1"/>
</dbReference>
<dbReference type="Gene3D" id="1.10.510.10">
    <property type="entry name" value="Transferase(Phosphotransferase) domain 1"/>
    <property type="match status" value="2"/>
</dbReference>
<dbReference type="OrthoDB" id="289250at2759"/>
<evidence type="ECO:0000256" key="3">
    <source>
        <dbReference type="ARBA" id="ARBA00022679"/>
    </source>
</evidence>
<keyword evidence="13" id="KW-1185">Reference proteome</keyword>
<dbReference type="SMART" id="SM00220">
    <property type="entry name" value="S_TKc"/>
    <property type="match status" value="1"/>
</dbReference>
<dbReference type="SUPFAM" id="SSF56112">
    <property type="entry name" value="Protein kinase-like (PK-like)"/>
    <property type="match status" value="1"/>
</dbReference>
<dbReference type="PRINTS" id="PR01217">
    <property type="entry name" value="PRICHEXTENSN"/>
</dbReference>
<keyword evidence="6 9" id="KW-0067">ATP-binding</keyword>
<evidence type="ECO:0000256" key="7">
    <source>
        <dbReference type="ARBA" id="ARBA00047899"/>
    </source>
</evidence>
<protein>
    <recommendedName>
        <fullName evidence="1">non-specific serine/threonine protein kinase</fullName>
        <ecNumber evidence="1">2.7.11.1</ecNumber>
    </recommendedName>
</protein>
<comment type="caution">
    <text evidence="12">The sequence shown here is derived from an EMBL/GenBank/DDBJ whole genome shotgun (WGS) entry which is preliminary data.</text>
</comment>
<feature type="binding site" evidence="9">
    <location>
        <position position="230"/>
    </location>
    <ligand>
        <name>ATP</name>
        <dbReference type="ChEBI" id="CHEBI:30616"/>
    </ligand>
</feature>
<dbReference type="Proteomes" id="UP000807353">
    <property type="component" value="Unassembled WGS sequence"/>
</dbReference>
<evidence type="ECO:0000259" key="11">
    <source>
        <dbReference type="PROSITE" id="PS50011"/>
    </source>
</evidence>
<keyword evidence="5 12" id="KW-0418">Kinase</keyword>
<keyword evidence="4 9" id="KW-0547">Nucleotide-binding</keyword>
<comment type="catalytic activity">
    <reaction evidence="7">
        <text>L-threonyl-[protein] + ATP = O-phospho-L-threonyl-[protein] + ADP + H(+)</text>
        <dbReference type="Rhea" id="RHEA:46608"/>
        <dbReference type="Rhea" id="RHEA-COMP:11060"/>
        <dbReference type="Rhea" id="RHEA-COMP:11605"/>
        <dbReference type="ChEBI" id="CHEBI:15378"/>
        <dbReference type="ChEBI" id="CHEBI:30013"/>
        <dbReference type="ChEBI" id="CHEBI:30616"/>
        <dbReference type="ChEBI" id="CHEBI:61977"/>
        <dbReference type="ChEBI" id="CHEBI:456216"/>
        <dbReference type="EC" id="2.7.11.1"/>
    </reaction>
</comment>
<dbReference type="GO" id="GO:0005524">
    <property type="term" value="F:ATP binding"/>
    <property type="evidence" value="ECO:0007669"/>
    <property type="project" value="UniProtKB-UniRule"/>
</dbReference>
<evidence type="ECO:0000256" key="10">
    <source>
        <dbReference type="SAM" id="MobiDB-lite"/>
    </source>
</evidence>
<keyword evidence="3" id="KW-0808">Transferase</keyword>
<name>A0A9P6CFX5_9AGAR</name>
<feature type="region of interest" description="Disordered" evidence="10">
    <location>
        <begin position="1"/>
        <end position="117"/>
    </location>
</feature>
<dbReference type="GO" id="GO:0004674">
    <property type="term" value="F:protein serine/threonine kinase activity"/>
    <property type="evidence" value="ECO:0007669"/>
    <property type="project" value="UniProtKB-KW"/>
</dbReference>
<feature type="compositionally biased region" description="Low complexity" evidence="10">
    <location>
        <begin position="490"/>
        <end position="510"/>
    </location>
</feature>
<evidence type="ECO:0000256" key="8">
    <source>
        <dbReference type="ARBA" id="ARBA00048679"/>
    </source>
</evidence>
<evidence type="ECO:0000256" key="4">
    <source>
        <dbReference type="ARBA" id="ARBA00022741"/>
    </source>
</evidence>
<reference evidence="12" key="1">
    <citation type="submission" date="2020-11" db="EMBL/GenBank/DDBJ databases">
        <authorList>
            <consortium name="DOE Joint Genome Institute"/>
            <person name="Ahrendt S."/>
            <person name="Riley R."/>
            <person name="Andreopoulos W."/>
            <person name="Labutti K."/>
            <person name="Pangilinan J."/>
            <person name="Ruiz-Duenas F.J."/>
            <person name="Barrasa J.M."/>
            <person name="Sanchez-Garcia M."/>
            <person name="Camarero S."/>
            <person name="Miyauchi S."/>
            <person name="Serrano A."/>
            <person name="Linde D."/>
            <person name="Babiker R."/>
            <person name="Drula E."/>
            <person name="Ayuso-Fernandez I."/>
            <person name="Pacheco R."/>
            <person name="Padilla G."/>
            <person name="Ferreira P."/>
            <person name="Barriuso J."/>
            <person name="Kellner H."/>
            <person name="Castanera R."/>
            <person name="Alfaro M."/>
            <person name="Ramirez L."/>
            <person name="Pisabarro A.G."/>
            <person name="Kuo A."/>
            <person name="Tritt A."/>
            <person name="Lipzen A."/>
            <person name="He G."/>
            <person name="Yan M."/>
            <person name="Ng V."/>
            <person name="Cullen D."/>
            <person name="Martin F."/>
            <person name="Rosso M.-N."/>
            <person name="Henrissat B."/>
            <person name="Hibbett D."/>
            <person name="Martinez A.T."/>
            <person name="Grigoriev I.V."/>
        </authorList>
    </citation>
    <scope>NUCLEOTIDE SEQUENCE</scope>
    <source>
        <strain evidence="12">CBS 247.69</strain>
    </source>
</reference>
<accession>A0A9P6CFX5</accession>
<feature type="compositionally biased region" description="Low complexity" evidence="10">
    <location>
        <begin position="47"/>
        <end position="82"/>
    </location>
</feature>
<dbReference type="EC" id="2.7.11.1" evidence="1"/>
<dbReference type="EMBL" id="MU150253">
    <property type="protein sequence ID" value="KAF9464616.1"/>
    <property type="molecule type" value="Genomic_DNA"/>
</dbReference>
<feature type="region of interest" description="Disordered" evidence="10">
    <location>
        <begin position="169"/>
        <end position="202"/>
    </location>
</feature>
<feature type="compositionally biased region" description="Low complexity" evidence="10">
    <location>
        <begin position="8"/>
        <end position="31"/>
    </location>
</feature>
<feature type="domain" description="Protein kinase" evidence="11">
    <location>
        <begin position="202"/>
        <end position="682"/>
    </location>
</feature>
<dbReference type="InterPro" id="IPR011009">
    <property type="entry name" value="Kinase-like_dom_sf"/>
</dbReference>
<evidence type="ECO:0000256" key="9">
    <source>
        <dbReference type="PROSITE-ProRule" id="PRU10141"/>
    </source>
</evidence>
<evidence type="ECO:0000256" key="6">
    <source>
        <dbReference type="ARBA" id="ARBA00022840"/>
    </source>
</evidence>
<feature type="region of interest" description="Disordered" evidence="10">
    <location>
        <begin position="237"/>
        <end position="311"/>
    </location>
</feature>
<dbReference type="PANTHER" id="PTHR24343">
    <property type="entry name" value="SERINE/THREONINE KINASE"/>
    <property type="match status" value="1"/>
</dbReference>
<sequence>MHSHPLDTTTAAANTPMTTLAIPMTTPTPHTRSPRPPHLQLYPTPPSSVSSSHSNLSFLSTDSSLSSSSTFSDVSVSSLASIPSPPPSSSKTHAFFASPFPTRPPTPPTPPQRPAKTKTTDFFAIPSIDISTPTTHAIQIQVVDTSDQPTPRPPSLEPTWPVPDEPYAGSIISDPEPSPLSPAFTSPPPAAPPVPPSSSTSLRLLRPLGHGAFSSVWLADDLSPVPLVLKSRRSLRDLRAKSPGAPPSRTSSLRKLRARLTGTSPVRPELLENGLSASLSRASSTKRRPTIAIEDPPASPATRLSRSGSTKGRLVAVKMTRRGGPGFDEEGERTRVAFIREVEVLRHISHPNITPLLTHLTTPTHHLLVLPFLPGGDLLALVNADAAWARLRESVLQRIWAELCRAVSWMHGVGLVHRDIKLENILLTTTAYNTLTPSSPAPTLADLPLAPAPLIKLTDFGLSRFVDIRTDEERRADREARRAQNRSRRASSSSAISTSGSSVFTGSVSGSDREDAFENESQDEDDEDEGPLLSTRCGSEAYAAPELVMGGGGGGRRGVYDARETDAWACGVVLYALVGRRLPFGEGVAGAAAGGHGIGREGGSAAGRAERRHWLMRIARGEYEWPEHAGEGAGDVDLQGDDELMGRGLVDSAGAKRLVGRLLVRDPRKRARVADLFGDAWMGGEGRVEHNDERAMEEPTLEVAPEEAEPEGVEMELDVEEELELALEEEEAALEDGWLVEKDTIDDIARREVV</sequence>
<dbReference type="GO" id="GO:0030003">
    <property type="term" value="P:intracellular monoatomic cation homeostasis"/>
    <property type="evidence" value="ECO:0007669"/>
    <property type="project" value="TreeGrafter"/>
</dbReference>
<feature type="compositionally biased region" description="Basic and acidic residues" evidence="10">
    <location>
        <begin position="473"/>
        <end position="482"/>
    </location>
</feature>
<dbReference type="AlphaFoldDB" id="A0A9P6CFX5"/>
<evidence type="ECO:0000313" key="13">
    <source>
        <dbReference type="Proteomes" id="UP000807353"/>
    </source>
</evidence>
<dbReference type="PROSITE" id="PS00107">
    <property type="entry name" value="PROTEIN_KINASE_ATP"/>
    <property type="match status" value="1"/>
</dbReference>
<dbReference type="PROSITE" id="PS50011">
    <property type="entry name" value="PROTEIN_KINASE_DOM"/>
    <property type="match status" value="1"/>
</dbReference>
<feature type="compositionally biased region" description="Acidic residues" evidence="10">
    <location>
        <begin position="517"/>
        <end position="530"/>
    </location>
</feature>
<keyword evidence="2" id="KW-0723">Serine/threonine-protein kinase</keyword>
<comment type="catalytic activity">
    <reaction evidence="8">
        <text>L-seryl-[protein] + ATP = O-phospho-L-seryl-[protein] + ADP + H(+)</text>
        <dbReference type="Rhea" id="RHEA:17989"/>
        <dbReference type="Rhea" id="RHEA-COMP:9863"/>
        <dbReference type="Rhea" id="RHEA-COMP:11604"/>
        <dbReference type="ChEBI" id="CHEBI:15378"/>
        <dbReference type="ChEBI" id="CHEBI:29999"/>
        <dbReference type="ChEBI" id="CHEBI:30616"/>
        <dbReference type="ChEBI" id="CHEBI:83421"/>
        <dbReference type="ChEBI" id="CHEBI:456216"/>
        <dbReference type="EC" id="2.7.11.1"/>
    </reaction>
</comment>
<dbReference type="InterPro" id="IPR000719">
    <property type="entry name" value="Prot_kinase_dom"/>
</dbReference>
<dbReference type="InterPro" id="IPR008271">
    <property type="entry name" value="Ser/Thr_kinase_AS"/>
</dbReference>
<proteinExistence type="predicted"/>
<evidence type="ECO:0000256" key="2">
    <source>
        <dbReference type="ARBA" id="ARBA00022527"/>
    </source>
</evidence>
<evidence type="ECO:0000256" key="5">
    <source>
        <dbReference type="ARBA" id="ARBA00022777"/>
    </source>
</evidence>
<organism evidence="12 13">
    <name type="scientific">Collybia nuda</name>
    <dbReference type="NCBI Taxonomy" id="64659"/>
    <lineage>
        <taxon>Eukaryota</taxon>
        <taxon>Fungi</taxon>
        <taxon>Dikarya</taxon>
        <taxon>Basidiomycota</taxon>
        <taxon>Agaricomycotina</taxon>
        <taxon>Agaricomycetes</taxon>
        <taxon>Agaricomycetidae</taxon>
        <taxon>Agaricales</taxon>
        <taxon>Tricholomatineae</taxon>
        <taxon>Clitocybaceae</taxon>
        <taxon>Collybia</taxon>
    </lineage>
</organism>
<feature type="region of interest" description="Disordered" evidence="10">
    <location>
        <begin position="473"/>
        <end position="534"/>
    </location>
</feature>
<dbReference type="InterPro" id="IPR017441">
    <property type="entry name" value="Protein_kinase_ATP_BS"/>
</dbReference>
<dbReference type="Pfam" id="PF00069">
    <property type="entry name" value="Pkinase"/>
    <property type="match status" value="2"/>
</dbReference>
<dbReference type="GO" id="GO:0005829">
    <property type="term" value="C:cytosol"/>
    <property type="evidence" value="ECO:0007669"/>
    <property type="project" value="TreeGrafter"/>
</dbReference>
<feature type="compositionally biased region" description="Pro residues" evidence="10">
    <location>
        <begin position="176"/>
        <end position="196"/>
    </location>
</feature>
<dbReference type="PANTHER" id="PTHR24343:SF558">
    <property type="entry name" value="PROTEIN KINASE DOMAIN-CONTAINING PROTEIN"/>
    <property type="match status" value="1"/>
</dbReference>
<gene>
    <name evidence="12" type="ORF">BDZ94DRAFT_1307852</name>
</gene>
<evidence type="ECO:0000256" key="1">
    <source>
        <dbReference type="ARBA" id="ARBA00012513"/>
    </source>
</evidence>